<dbReference type="FunFam" id="3.10.490.10:FF:000007">
    <property type="entry name" value="Gamma-glutamylcyclotransferase"/>
    <property type="match status" value="1"/>
</dbReference>
<evidence type="ECO:0000256" key="10">
    <source>
        <dbReference type="PIRSR" id="PIRSR617939-2"/>
    </source>
</evidence>
<dbReference type="CDD" id="cd06661">
    <property type="entry name" value="GGCT_like"/>
    <property type="match status" value="1"/>
</dbReference>
<dbReference type="EC" id="4.3.2.9" evidence="3"/>
<evidence type="ECO:0000256" key="9">
    <source>
        <dbReference type="PIRSR" id="PIRSR617939-1"/>
    </source>
</evidence>
<dbReference type="CTD" id="79017"/>
<keyword evidence="5" id="KW-0456">Lyase</keyword>
<dbReference type="SUPFAM" id="SSF110857">
    <property type="entry name" value="Gamma-glutamyl cyclotransferase-like"/>
    <property type="match status" value="1"/>
</dbReference>
<dbReference type="PANTHER" id="PTHR12935">
    <property type="entry name" value="GAMMA-GLUTAMYLCYCLOTRANSFERASE"/>
    <property type="match status" value="1"/>
</dbReference>
<evidence type="ECO:0000256" key="5">
    <source>
        <dbReference type="ARBA" id="ARBA00023239"/>
    </source>
</evidence>
<dbReference type="KEGG" id="emc:129337838"/>
<dbReference type="AlphaFoldDB" id="A0AA97K260"/>
<reference evidence="12" key="1">
    <citation type="submission" date="2025-08" db="UniProtKB">
        <authorList>
            <consortium name="RefSeq"/>
        </authorList>
    </citation>
    <scope>IDENTIFICATION</scope>
    <source>
        <tissue evidence="12">Blood</tissue>
    </source>
</reference>
<comment type="similarity">
    <text evidence="1">Belongs to the gamma-glutamylcyclotransferase family.</text>
</comment>
<gene>
    <name evidence="12" type="primary">GGCT</name>
</gene>
<comment type="subunit">
    <text evidence="2">Homodimer.</text>
</comment>
<name>A0AA97K260_EUBMA</name>
<evidence type="ECO:0000256" key="7">
    <source>
        <dbReference type="ARBA" id="ARBA00059420"/>
    </source>
</evidence>
<evidence type="ECO:0000256" key="2">
    <source>
        <dbReference type="ARBA" id="ARBA00011738"/>
    </source>
</evidence>
<evidence type="ECO:0000256" key="8">
    <source>
        <dbReference type="ARBA" id="ARBA00074629"/>
    </source>
</evidence>
<dbReference type="InterPro" id="IPR017939">
    <property type="entry name" value="G-Glutamylcylcotransferase"/>
</dbReference>
<dbReference type="GO" id="GO:0003839">
    <property type="term" value="F:gamma-glutamylcyclotransferase activity"/>
    <property type="evidence" value="ECO:0007669"/>
    <property type="project" value="UniProtKB-EC"/>
</dbReference>
<evidence type="ECO:0000313" key="12">
    <source>
        <dbReference type="RefSeq" id="XP_054847767.1"/>
    </source>
</evidence>
<dbReference type="Gene3D" id="3.10.490.10">
    <property type="entry name" value="Gamma-glutamyl cyclotransferase-like"/>
    <property type="match status" value="1"/>
</dbReference>
<dbReference type="PANTHER" id="PTHR12935:SF0">
    <property type="entry name" value="GAMMA-GLUTAMYLCYCLOTRANSFERASE"/>
    <property type="match status" value="1"/>
</dbReference>
<dbReference type="Proteomes" id="UP001190640">
    <property type="component" value="Chromosome 11"/>
</dbReference>
<evidence type="ECO:0000256" key="3">
    <source>
        <dbReference type="ARBA" id="ARBA00012346"/>
    </source>
</evidence>
<evidence type="ECO:0000256" key="6">
    <source>
        <dbReference type="ARBA" id="ARBA00050526"/>
    </source>
</evidence>
<dbReference type="Pfam" id="PF13772">
    <property type="entry name" value="AIG2_2"/>
    <property type="match status" value="1"/>
</dbReference>
<accession>A0AA97K260</accession>
<comment type="function">
    <text evidence="7">Catalyzes the formation of 5-oxoproline from gamma-glutamyl dipeptides and may play a significant role in glutathione homeostasis. Induces release of cytochrome c from mitochondria with resultant induction of apoptosis.</text>
</comment>
<feature type="binding site" evidence="10">
    <location>
        <position position="148"/>
    </location>
    <ligand>
        <name>substrate</name>
    </ligand>
</feature>
<comment type="catalytic activity">
    <reaction evidence="6">
        <text>an alpha-(gamma-L-glutamyl)-L-amino acid = 5-oxo-L-proline + an L-alpha-amino acid</text>
        <dbReference type="Rhea" id="RHEA:20505"/>
        <dbReference type="ChEBI" id="CHEBI:58402"/>
        <dbReference type="ChEBI" id="CHEBI:59869"/>
        <dbReference type="ChEBI" id="CHEBI:71304"/>
        <dbReference type="EC" id="4.3.2.9"/>
    </reaction>
    <physiologicalReaction direction="left-to-right" evidence="6">
        <dbReference type="Rhea" id="RHEA:20506"/>
    </physiologicalReaction>
</comment>
<dbReference type="InterPro" id="IPR013024">
    <property type="entry name" value="GGCT-like"/>
</dbReference>
<protein>
    <recommendedName>
        <fullName evidence="8">Gamma-glutamylcyclotransferase</fullName>
        <ecNumber evidence="3">4.3.2.9</ecNumber>
    </recommendedName>
</protein>
<dbReference type="RefSeq" id="XP_054847767.1">
    <property type="nucleotide sequence ID" value="XM_054991792.1"/>
</dbReference>
<proteinExistence type="inferred from homology"/>
<feature type="binding site" evidence="10">
    <location>
        <begin position="28"/>
        <end position="33"/>
    </location>
    <ligand>
        <name>substrate</name>
    </ligand>
</feature>
<feature type="active site" description="Proton acceptor" evidence="9">
    <location>
        <position position="107"/>
    </location>
</feature>
<evidence type="ECO:0000256" key="4">
    <source>
        <dbReference type="ARBA" id="ARBA00022553"/>
    </source>
</evidence>
<evidence type="ECO:0000256" key="1">
    <source>
        <dbReference type="ARBA" id="ARBA00008861"/>
    </source>
</evidence>
<sequence>METLKNCSCAGSGGNLGDHNCEEEHFLYFAYGSNLLLERITLRNPSASFHAIANLQDYKLAFGSPQGRPSLTWHGSTATILQSPGDEVWGIVWRMNSNDLGSLDKQEGVEGGLYVPIEVNVNTQGGKILRCRSYQMNDYVCDLPSPHYKKVICMGAKQNGLPTDYQKKLETIETNNYMGNVPVFDEIEAAVNAFEKSTQ</sequence>
<dbReference type="GeneID" id="129337838"/>
<keyword evidence="11" id="KW-1185">Reference proteome</keyword>
<dbReference type="InterPro" id="IPR036568">
    <property type="entry name" value="GGCT-like_sf"/>
</dbReference>
<keyword evidence="4" id="KW-0597">Phosphoprotein</keyword>
<organism evidence="11 12">
    <name type="scientific">Eublepharis macularius</name>
    <name type="common">Leopard gecko</name>
    <name type="synonym">Cyrtodactylus macularius</name>
    <dbReference type="NCBI Taxonomy" id="481883"/>
    <lineage>
        <taxon>Eukaryota</taxon>
        <taxon>Metazoa</taxon>
        <taxon>Chordata</taxon>
        <taxon>Craniata</taxon>
        <taxon>Vertebrata</taxon>
        <taxon>Euteleostomi</taxon>
        <taxon>Lepidosauria</taxon>
        <taxon>Squamata</taxon>
        <taxon>Bifurcata</taxon>
        <taxon>Gekkota</taxon>
        <taxon>Eublepharidae</taxon>
        <taxon>Eublepharinae</taxon>
        <taxon>Eublepharis</taxon>
    </lineage>
</organism>
<evidence type="ECO:0000313" key="11">
    <source>
        <dbReference type="Proteomes" id="UP001190640"/>
    </source>
</evidence>